<protein>
    <submittedName>
        <fullName evidence="1">Uncharacterized protein</fullName>
    </submittedName>
</protein>
<evidence type="ECO:0000313" key="1">
    <source>
        <dbReference type="EMBL" id="CAH59447.1"/>
    </source>
</evidence>
<sequence>EDEKDEDTKTNNIVKEFEFVKSSRSSGMISVHKTGLMMKKFVAQGNQNPTWTKKVVNMIVEDEGLTVPQSLPQAPLVARLITSPPNSAAASFNAYDYFWRKNTVVTPKIADVKPMPIKNYNTKINGANQDLVIIKEKKPEHFAPYVRACKDGRRSLLIWEPYCIATS</sequence>
<organism evidence="1">
    <name type="scientific">Plantago major</name>
    <name type="common">Common plantain</name>
    <dbReference type="NCBI Taxonomy" id="29818"/>
    <lineage>
        <taxon>Eukaryota</taxon>
        <taxon>Viridiplantae</taxon>
        <taxon>Streptophyta</taxon>
        <taxon>Embryophyta</taxon>
        <taxon>Tracheophyta</taxon>
        <taxon>Spermatophyta</taxon>
        <taxon>Magnoliopsida</taxon>
        <taxon>eudicotyledons</taxon>
        <taxon>Gunneridae</taxon>
        <taxon>Pentapetalae</taxon>
        <taxon>asterids</taxon>
        <taxon>lamiids</taxon>
        <taxon>Lamiales</taxon>
        <taxon>Plantaginaceae</taxon>
        <taxon>Plantagineae</taxon>
        <taxon>Plantago</taxon>
    </lineage>
</organism>
<accession>Q5ZF51</accession>
<dbReference type="AlphaFoldDB" id="Q5ZF51"/>
<name>Q5ZF51_PLAMJ</name>
<reference evidence="1" key="1">
    <citation type="journal article" date="2006" name="Plant Physiol.">
        <title>Common plantain. A collection of expressed sequence tags from vascular tissue and a simple and efficient transformation method.</title>
        <authorList>
            <person name="Pommerrenig B."/>
            <person name="Barth I."/>
            <person name="Niedermeier M."/>
            <person name="Kopp S."/>
            <person name="Schmid J."/>
            <person name="Dwyer R.A."/>
            <person name="McNair R.J."/>
            <person name="Klebl F."/>
            <person name="Sauer N."/>
        </authorList>
    </citation>
    <scope>NUCLEOTIDE SEQUENCE</scope>
</reference>
<dbReference type="EMBL" id="AJ844018">
    <property type="protein sequence ID" value="CAH59447.1"/>
    <property type="molecule type" value="mRNA"/>
</dbReference>
<feature type="non-terminal residue" evidence="1">
    <location>
        <position position="1"/>
    </location>
</feature>
<proteinExistence type="evidence at transcript level"/>